<feature type="chain" id="PRO_5039075537" evidence="1">
    <location>
        <begin position="24"/>
        <end position="206"/>
    </location>
</feature>
<proteinExistence type="predicted"/>
<dbReference type="Proteomes" id="UP000067625">
    <property type="component" value="Chromosome"/>
</dbReference>
<evidence type="ECO:0000313" key="2">
    <source>
        <dbReference type="EMBL" id="ALC80192.1"/>
    </source>
</evidence>
<organism evidence="2 3">
    <name type="scientific">Bacillus gobiensis</name>
    <dbReference type="NCBI Taxonomy" id="1441095"/>
    <lineage>
        <taxon>Bacteria</taxon>
        <taxon>Bacillati</taxon>
        <taxon>Bacillota</taxon>
        <taxon>Bacilli</taxon>
        <taxon>Bacillales</taxon>
        <taxon>Bacillaceae</taxon>
        <taxon>Bacillus</taxon>
    </lineage>
</organism>
<dbReference type="RefSeq" id="WP_053601909.1">
    <property type="nucleotide sequence ID" value="NZ_CP012600.1"/>
</dbReference>
<reference evidence="2 3" key="2">
    <citation type="journal article" date="2016" name="Int. J. Syst. Evol. Microbiol.">
        <title>Bacillus gobiensis sp. nov., isolated from a soil sample.</title>
        <authorList>
            <person name="Liu B."/>
            <person name="Liu G.H."/>
            <person name="Cetin S."/>
            <person name="Schumann P."/>
            <person name="Pan Z.Z."/>
            <person name="Chen Q.Q."/>
        </authorList>
    </citation>
    <scope>NUCLEOTIDE SEQUENCE [LARGE SCALE GENOMIC DNA]</scope>
    <source>
        <strain evidence="2 3">FJAT-4402</strain>
    </source>
</reference>
<dbReference type="PATRIC" id="fig|1441095.3.peg.37"/>
<reference evidence="3" key="1">
    <citation type="submission" date="2015-08" db="EMBL/GenBank/DDBJ databases">
        <title>Genome sequencing project for genomic taxonomy and phylogenomics of Bacillus-like bacteria.</title>
        <authorList>
            <person name="Liu B."/>
            <person name="Wang J."/>
            <person name="Zhu Y."/>
            <person name="Liu G."/>
            <person name="Chen Q."/>
            <person name="Chen Z."/>
            <person name="Lan J."/>
            <person name="Che J."/>
            <person name="Ge C."/>
            <person name="Shi H."/>
            <person name="Pan Z."/>
            <person name="Liu X."/>
        </authorList>
    </citation>
    <scope>NUCLEOTIDE SEQUENCE [LARGE SCALE GENOMIC DNA]</scope>
    <source>
        <strain evidence="3">FJAT-4402</strain>
    </source>
</reference>
<accession>A0A0M3R8S5</accession>
<dbReference type="EMBL" id="CP012600">
    <property type="protein sequence ID" value="ALC80192.1"/>
    <property type="molecule type" value="Genomic_DNA"/>
</dbReference>
<keyword evidence="3" id="KW-1185">Reference proteome</keyword>
<evidence type="ECO:0000313" key="3">
    <source>
        <dbReference type="Proteomes" id="UP000067625"/>
    </source>
</evidence>
<dbReference type="OrthoDB" id="2364035at2"/>
<protein>
    <submittedName>
        <fullName evidence="2">Uncharacterized protein</fullName>
    </submittedName>
</protein>
<keyword evidence="1" id="KW-0732">Signal</keyword>
<dbReference type="AlphaFoldDB" id="A0A0M3R8S5"/>
<feature type="signal peptide" evidence="1">
    <location>
        <begin position="1"/>
        <end position="23"/>
    </location>
</feature>
<sequence>MKYSKKLLLVTSCTALLSASLMAAPEANADSSRNEPIVDSQNASNATPFSDELVEKIDRYVKLNSNGKFKIASEKKLLEFLTPDELAVVKSQIKSANENIADIVKRDKSNPGTVSVNNNQMTLSIKDSEITGKSGGFQIASEGVTKVDFYWWGMRVYLSKTVINTASAASIGAAGYLGTQIPHGVQIKFNYIVTSPHIIPTEIKYQ</sequence>
<gene>
    <name evidence="2" type="ORF">AM592_00190</name>
</gene>
<dbReference type="STRING" id="1441095.AM592_00190"/>
<evidence type="ECO:0000256" key="1">
    <source>
        <dbReference type="SAM" id="SignalP"/>
    </source>
</evidence>
<name>A0A0M3R8S5_9BACI</name>